<organism evidence="1 2">
    <name type="scientific">Rotaria magnacalcarata</name>
    <dbReference type="NCBI Taxonomy" id="392030"/>
    <lineage>
        <taxon>Eukaryota</taxon>
        <taxon>Metazoa</taxon>
        <taxon>Spiralia</taxon>
        <taxon>Gnathifera</taxon>
        <taxon>Rotifera</taxon>
        <taxon>Eurotatoria</taxon>
        <taxon>Bdelloidea</taxon>
        <taxon>Philodinida</taxon>
        <taxon>Philodinidae</taxon>
        <taxon>Rotaria</taxon>
    </lineage>
</organism>
<evidence type="ECO:0000313" key="2">
    <source>
        <dbReference type="Proteomes" id="UP000681967"/>
    </source>
</evidence>
<sequence>VGETVAEEIDVGETAVDEIDNGEIDVGETVFDETVVNKIDVGERETVVDETDVETFGSSDDDVSLYDSGLASFSFELFDKISAGDEFLSALLLVFRFLL</sequence>
<reference evidence="1" key="1">
    <citation type="submission" date="2021-02" db="EMBL/GenBank/DDBJ databases">
        <authorList>
            <person name="Nowell W R."/>
        </authorList>
    </citation>
    <scope>NUCLEOTIDE SEQUENCE</scope>
</reference>
<dbReference type="Proteomes" id="UP000681967">
    <property type="component" value="Unassembled WGS sequence"/>
</dbReference>
<proteinExistence type="predicted"/>
<comment type="caution">
    <text evidence="1">The sequence shown here is derived from an EMBL/GenBank/DDBJ whole genome shotgun (WGS) entry which is preliminary data.</text>
</comment>
<dbReference type="EMBL" id="CAJOBH010246698">
    <property type="protein sequence ID" value="CAF5127137.1"/>
    <property type="molecule type" value="Genomic_DNA"/>
</dbReference>
<evidence type="ECO:0000313" key="1">
    <source>
        <dbReference type="EMBL" id="CAF5127137.1"/>
    </source>
</evidence>
<protein>
    <submittedName>
        <fullName evidence="1">Uncharacterized protein</fullName>
    </submittedName>
</protein>
<gene>
    <name evidence="1" type="ORF">BYL167_LOCUS67942</name>
</gene>
<dbReference type="AlphaFoldDB" id="A0A8S3FIC9"/>
<accession>A0A8S3FIC9</accession>
<feature type="non-terminal residue" evidence="1">
    <location>
        <position position="1"/>
    </location>
</feature>
<name>A0A8S3FIC9_9BILA</name>